<sequence>MSEVGCPAHPNARLVEDHRAGDLICTQCGLVVGERLIDVGTEWRSFSDERSGNDPVSWYFYDHFMGSNYFLV</sequence>
<protein>
    <submittedName>
        <fullName evidence="1">Uncharacterized protein</fullName>
    </submittedName>
</protein>
<reference evidence="1" key="1">
    <citation type="submission" date="2023-11" db="EMBL/GenBank/DDBJ databases">
        <authorList>
            <person name="Poullet M."/>
        </authorList>
    </citation>
    <scope>NUCLEOTIDE SEQUENCE</scope>
    <source>
        <strain evidence="1">E1834</strain>
    </source>
</reference>
<proteinExistence type="predicted"/>
<organism evidence="1 2">
    <name type="scientific">Meloidogyne enterolobii</name>
    <name type="common">Root-knot nematode worm</name>
    <name type="synonym">Meloidogyne mayaguensis</name>
    <dbReference type="NCBI Taxonomy" id="390850"/>
    <lineage>
        <taxon>Eukaryota</taxon>
        <taxon>Metazoa</taxon>
        <taxon>Ecdysozoa</taxon>
        <taxon>Nematoda</taxon>
        <taxon>Chromadorea</taxon>
        <taxon>Rhabditida</taxon>
        <taxon>Tylenchina</taxon>
        <taxon>Tylenchomorpha</taxon>
        <taxon>Tylenchoidea</taxon>
        <taxon>Meloidogynidae</taxon>
        <taxon>Meloidogyninae</taxon>
        <taxon>Meloidogyne</taxon>
    </lineage>
</organism>
<keyword evidence="2" id="KW-1185">Reference proteome</keyword>
<name>A0ACB1A0S6_MELEN</name>
<comment type="caution">
    <text evidence="1">The sequence shown here is derived from an EMBL/GenBank/DDBJ whole genome shotgun (WGS) entry which is preliminary data.</text>
</comment>
<accession>A0ACB1A0S6</accession>
<gene>
    <name evidence="1" type="ORF">MENTE1834_LOCUS31798</name>
</gene>
<evidence type="ECO:0000313" key="1">
    <source>
        <dbReference type="EMBL" id="CAK5084404.1"/>
    </source>
</evidence>
<dbReference type="EMBL" id="CAVMJV010000053">
    <property type="protein sequence ID" value="CAK5084404.1"/>
    <property type="molecule type" value="Genomic_DNA"/>
</dbReference>
<dbReference type="Proteomes" id="UP001497535">
    <property type="component" value="Unassembled WGS sequence"/>
</dbReference>
<evidence type="ECO:0000313" key="2">
    <source>
        <dbReference type="Proteomes" id="UP001497535"/>
    </source>
</evidence>